<gene>
    <name evidence="1" type="ORF">HGRIS_008731</name>
</gene>
<reference evidence="2" key="1">
    <citation type="submission" date="2024-06" db="EMBL/GenBank/DDBJ databases">
        <title>Multi-omics analyses provide insights into the biosynthesis of the anticancer antibiotic pleurotin in Hohenbuehelia grisea.</title>
        <authorList>
            <person name="Weaver J.A."/>
            <person name="Alberti F."/>
        </authorList>
    </citation>
    <scope>NUCLEOTIDE SEQUENCE [LARGE SCALE GENOMIC DNA]</scope>
    <source>
        <strain evidence="2">T-177</strain>
    </source>
</reference>
<name>A0ABR3J8T0_9AGAR</name>
<protein>
    <recommendedName>
        <fullName evidence="3">F-box domain-containing protein</fullName>
    </recommendedName>
</protein>
<evidence type="ECO:0000313" key="2">
    <source>
        <dbReference type="Proteomes" id="UP001556367"/>
    </source>
</evidence>
<comment type="caution">
    <text evidence="1">The sequence shown here is derived from an EMBL/GenBank/DDBJ whole genome shotgun (WGS) entry which is preliminary data.</text>
</comment>
<dbReference type="Proteomes" id="UP001556367">
    <property type="component" value="Unassembled WGS sequence"/>
</dbReference>
<evidence type="ECO:0008006" key="3">
    <source>
        <dbReference type="Google" id="ProtNLM"/>
    </source>
</evidence>
<dbReference type="EMBL" id="JASNQZ010000011">
    <property type="protein sequence ID" value="KAL0952098.1"/>
    <property type="molecule type" value="Genomic_DNA"/>
</dbReference>
<proteinExistence type="predicted"/>
<sequence>MPKLQVDEFPIDQASYPRHRCNPKAPASIVDLPFELLIDIFNLVYAHSIIGLRRARKDDPHNLWKEHTLSDPSLFPFNVAGVCLAWKRVASGVPAFWTRVVSFVDDDWEAVTVREQLEWSKGLPFRVTLTRRDDTKGAVHMQEAQRVKVAMQALGSHLERCVELNVHVAQSSSLPSVIGDIAGSAPLLMNLRLRSTEDDGRRWHIDRRNQHSQERETRIRGDLDIDGWNLLSACVSDAQRLRGFKRLCVTNYRAALRGGQTFPMDVFIHAIAQLTDLRAIQVEHVDFSSIPRDSWPTVSFPTSLTSLSLKGLSSEALEGLFGAVSYNPLDSLRIEKCSFTRINGVSIPSSETLELRGIVDTTSDLQGLFCAWNGTLLTIANSSLLLGGFVQVLGTQDMARPETPFSCNRLRQLFIAGSPIFDVDALKDMVAHRNMQFLTYDDANRVIFPGDFQIDGVFIREIHVADCGDEPAQEDTDWLKAHLPRFSWSLGKDWIY</sequence>
<organism evidence="1 2">
    <name type="scientific">Hohenbuehelia grisea</name>
    <dbReference type="NCBI Taxonomy" id="104357"/>
    <lineage>
        <taxon>Eukaryota</taxon>
        <taxon>Fungi</taxon>
        <taxon>Dikarya</taxon>
        <taxon>Basidiomycota</taxon>
        <taxon>Agaricomycotina</taxon>
        <taxon>Agaricomycetes</taxon>
        <taxon>Agaricomycetidae</taxon>
        <taxon>Agaricales</taxon>
        <taxon>Pleurotineae</taxon>
        <taxon>Pleurotaceae</taxon>
        <taxon>Hohenbuehelia</taxon>
    </lineage>
</organism>
<accession>A0ABR3J8T0</accession>
<evidence type="ECO:0000313" key="1">
    <source>
        <dbReference type="EMBL" id="KAL0952098.1"/>
    </source>
</evidence>
<keyword evidence="2" id="KW-1185">Reference proteome</keyword>